<evidence type="ECO:0000313" key="2">
    <source>
        <dbReference type="Proteomes" id="UP000682951"/>
    </source>
</evidence>
<dbReference type="RefSeq" id="WP_212142427.1">
    <property type="nucleotide sequence ID" value="NZ_JAGSSW010000009.1"/>
</dbReference>
<reference evidence="1 2" key="1">
    <citation type="submission" date="2021-04" db="EMBL/GenBank/DDBJ databases">
        <title>Molecular and phenotypic characterization and identification of bacterial isolates recovered from the Anatolian ground squirrels (Spermophilus xanthoprymnus) and which have the potential to form a new species in the Campylobacter genus.</title>
        <authorList>
            <person name="Aydin F."/>
            <person name="Abay S."/>
            <person name="Kayman T."/>
            <person name="Karakaya E."/>
            <person name="Mustak H.K."/>
            <person name="Mustak I.B."/>
            <person name="Bilgin N."/>
            <person name="Duzler A."/>
            <person name="Sahin O."/>
            <person name="Guran O."/>
            <person name="Saticioglu I.B."/>
        </authorList>
    </citation>
    <scope>NUCLEOTIDE SEQUENCE [LARGE SCALE GENOMIC DNA]</scope>
    <source>
        <strain evidence="2">faydin-G24</strain>
    </source>
</reference>
<gene>
    <name evidence="1" type="ORF">KDD93_08485</name>
</gene>
<comment type="caution">
    <text evidence="1">The sequence shown here is derived from an EMBL/GenBank/DDBJ whole genome shotgun (WGS) entry which is preliminary data.</text>
</comment>
<evidence type="ECO:0008006" key="3">
    <source>
        <dbReference type="Google" id="ProtNLM"/>
    </source>
</evidence>
<evidence type="ECO:0000313" key="1">
    <source>
        <dbReference type="EMBL" id="MBR8464594.1"/>
    </source>
</evidence>
<name>A0ABS5HK23_9BACT</name>
<proteinExistence type="predicted"/>
<sequence>MQNNNDKAEQVAAKLEQIFKARSEFFAELDRQVPKINNTDVFDFNAVSSTNLKEIYAKFYAYDYNVRKLLPDVYAAYDVNFNV</sequence>
<dbReference type="Proteomes" id="UP000682951">
    <property type="component" value="Unassembled WGS sequence"/>
</dbReference>
<keyword evidence="2" id="KW-1185">Reference proteome</keyword>
<protein>
    <recommendedName>
        <fullName evidence="3">Chain-length determining protein</fullName>
    </recommendedName>
</protein>
<organism evidence="1 2">
    <name type="scientific">Campylobacter anatolicus</name>
    <dbReference type="NCBI Taxonomy" id="2829105"/>
    <lineage>
        <taxon>Bacteria</taxon>
        <taxon>Pseudomonadati</taxon>
        <taxon>Campylobacterota</taxon>
        <taxon>Epsilonproteobacteria</taxon>
        <taxon>Campylobacterales</taxon>
        <taxon>Campylobacteraceae</taxon>
        <taxon>Campylobacter</taxon>
    </lineage>
</organism>
<dbReference type="EMBL" id="JAGSSW010000009">
    <property type="protein sequence ID" value="MBR8464594.1"/>
    <property type="molecule type" value="Genomic_DNA"/>
</dbReference>
<dbReference type="InterPro" id="IPR049887">
    <property type="entry name" value="CmeU-like"/>
</dbReference>
<dbReference type="NCBIfam" id="NF041329">
    <property type="entry name" value="CmeU"/>
    <property type="match status" value="1"/>
</dbReference>
<accession>A0ABS5HK23</accession>